<organism evidence="2 3">
    <name type="scientific">Pseudomonas zeae</name>
    <dbReference type="NCBI Taxonomy" id="2745510"/>
    <lineage>
        <taxon>Bacteria</taxon>
        <taxon>Pseudomonadati</taxon>
        <taxon>Pseudomonadota</taxon>
        <taxon>Gammaproteobacteria</taxon>
        <taxon>Pseudomonadales</taxon>
        <taxon>Pseudomonadaceae</taxon>
        <taxon>Pseudomonas</taxon>
    </lineage>
</organism>
<sequence>MTIEDNTAAHPMPMPMPMEPIMQDNLLINFTTEFHRVWSTNGSKAKPATFWRPTPAPDALPGYFPLGDVLFPGDANINGEMVAAVVCEKDMAGSLSTKGKALARPADFELVWKETGAPGVTRMSIWRPLAPAGYVALGLVCSNDHCKPSLNSVRCVRLDLVIAANVGDLIWNDKGSGAKLSFSAFGIEPSTAAAGDIHFAPGTFVGIQGYSKPAAPSTAYGLRMQIPLQVSASPQIPTLTGYTKPVVNEPATVTQIARLPWFAVRDHAHPGEQFRNSPYYELKRTDEYVLIGHERNESDKHRAVKWTAPRLQNAVTMRMFHSFTAMEIVKAWPTVPLSDIRMTKFSACLPKSLTRTETSSNGWNELRSQVVVAMAPKQTAVAVYQMQSHYELVREDGTQVAVDFGYTDDSSVLLTQYPPESVELASACPPLTTDTPAISGTDGANAKEQPSSGLDVVIDTAP</sequence>
<evidence type="ECO:0000313" key="2">
    <source>
        <dbReference type="EMBL" id="QXI12353.1"/>
    </source>
</evidence>
<dbReference type="PANTHER" id="PTHR48219">
    <property type="entry name" value="VACUOLAR PROTEIN SORTING-ASSOCIATED PROTEIN 62-RELATED"/>
    <property type="match status" value="1"/>
</dbReference>
<dbReference type="RefSeq" id="WP_186620706.1">
    <property type="nucleotide sequence ID" value="NZ_CP077090.1"/>
</dbReference>
<accession>A0A9E6TC03</accession>
<evidence type="ECO:0000256" key="1">
    <source>
        <dbReference type="SAM" id="MobiDB-lite"/>
    </source>
</evidence>
<name>A0A9E6TC03_9PSED</name>
<gene>
    <name evidence="2" type="ORF">HU754_002760</name>
</gene>
<dbReference type="PANTHER" id="PTHR48219:SF2">
    <property type="entry name" value="VACUOLAR PROTEIN SORTING-ASSOCIATED PROTEIN 62"/>
    <property type="match status" value="1"/>
</dbReference>
<feature type="region of interest" description="Disordered" evidence="1">
    <location>
        <begin position="426"/>
        <end position="462"/>
    </location>
</feature>
<dbReference type="AlphaFoldDB" id="A0A9E6TC03"/>
<dbReference type="KEGG" id="pze:HU754_002760"/>
<evidence type="ECO:0000313" key="3">
    <source>
        <dbReference type="Proteomes" id="UP000627092"/>
    </source>
</evidence>
<reference evidence="2" key="1">
    <citation type="journal article" date="2020" name="Microorganisms">
        <title>Reliable Identification of Environmental Pseudomonas Isolates Using the rpoD Gene.</title>
        <authorList>
            <consortium name="The Broad Institute Genome Sequencing Platform"/>
            <person name="Girard L."/>
            <person name="Lood C."/>
            <person name="Rokni-Zadeh H."/>
            <person name="van Noort V."/>
            <person name="Lavigne R."/>
            <person name="De Mot R."/>
        </authorList>
    </citation>
    <scope>NUCLEOTIDE SEQUENCE</scope>
    <source>
        <strain evidence="2">OE 48.2</strain>
    </source>
</reference>
<protein>
    <submittedName>
        <fullName evidence="2">Vps62-related protein</fullName>
    </submittedName>
</protein>
<reference evidence="2" key="2">
    <citation type="journal article" date="2021" name="Microorganisms">
        <title>The Ever-Expanding Pseudomonas Genus: Description of 43 New Species and Partition of the Pseudomonas putida Group.</title>
        <authorList>
            <person name="Girard L."/>
            <person name="Lood C."/>
            <person name="Hofte M."/>
            <person name="Vandamme P."/>
            <person name="Rokni-Zadeh H."/>
            <person name="van Noort V."/>
            <person name="Lavigne R."/>
            <person name="De Mot R."/>
        </authorList>
    </citation>
    <scope>NUCLEOTIDE SEQUENCE</scope>
    <source>
        <strain evidence="2">OE 48.2</strain>
    </source>
</reference>
<dbReference type="Pfam" id="PF06101">
    <property type="entry name" value="Vps62"/>
    <property type="match status" value="1"/>
</dbReference>
<proteinExistence type="predicted"/>
<dbReference type="InterPro" id="IPR009291">
    <property type="entry name" value="Vps62"/>
</dbReference>
<dbReference type="EMBL" id="CP077090">
    <property type="protein sequence ID" value="QXI12353.1"/>
    <property type="molecule type" value="Genomic_DNA"/>
</dbReference>
<dbReference type="Proteomes" id="UP000627092">
    <property type="component" value="Chromosome"/>
</dbReference>